<proteinExistence type="predicted"/>
<sequence>MFNSRHYVPILKWKRAEQGALKLLPDENKERITPLIQLVMPKYETYEELDDVVKKFEEQLPELAEKVIDIWGTRPIFIDVSLLFTVPLKAKSLSEISTNGYKLGGVFIPVIHLSDDQLIKTSAFKLAKDNRNGLCLRLICSDFSDTDKLHGEIADLVRVSGLEEKDIDLLVDIKGTEENGDKYTKYLQLSQNIPNLLAWRTFIFASGSFPKDLSECKLDEENLIPRIDWQSWKKFISSQGLKRKPTFSDYTIQHPIYKEVTQFFHPTASIKYAFEDEWLIMKGQKQKFDKYLASAALLAKDKRFYGEDFSYGDKYISEKAKHFEQYIRNPSIKGTGSTETWLRAGINHHLTLVAHQVANLP</sequence>
<name>A0A1F6AGD3_9BACT</name>
<comment type="caution">
    <text evidence="1">The sequence shown here is derived from an EMBL/GenBank/DDBJ whole genome shotgun (WGS) entry which is preliminary data.</text>
</comment>
<evidence type="ECO:0000313" key="1">
    <source>
        <dbReference type="EMBL" id="OGG23735.1"/>
    </source>
</evidence>
<organism evidence="1 2">
    <name type="scientific">Candidatus Gottesmanbacteria bacterium RIFCSPLOWO2_01_FULL_43_11b</name>
    <dbReference type="NCBI Taxonomy" id="1798392"/>
    <lineage>
        <taxon>Bacteria</taxon>
        <taxon>Candidatus Gottesmaniibacteriota</taxon>
    </lineage>
</organism>
<reference evidence="1 2" key="1">
    <citation type="journal article" date="2016" name="Nat. Commun.">
        <title>Thousands of microbial genomes shed light on interconnected biogeochemical processes in an aquifer system.</title>
        <authorList>
            <person name="Anantharaman K."/>
            <person name="Brown C.T."/>
            <person name="Hug L.A."/>
            <person name="Sharon I."/>
            <person name="Castelle C.J."/>
            <person name="Probst A.J."/>
            <person name="Thomas B.C."/>
            <person name="Singh A."/>
            <person name="Wilkins M.J."/>
            <person name="Karaoz U."/>
            <person name="Brodie E.L."/>
            <person name="Williams K.H."/>
            <person name="Hubbard S.S."/>
            <person name="Banfield J.F."/>
        </authorList>
    </citation>
    <scope>NUCLEOTIDE SEQUENCE [LARGE SCALE GENOMIC DNA]</scope>
</reference>
<dbReference type="EMBL" id="MFJV01000001">
    <property type="protein sequence ID" value="OGG23735.1"/>
    <property type="molecule type" value="Genomic_DNA"/>
</dbReference>
<gene>
    <name evidence="1" type="ORF">A3A79_00820</name>
</gene>
<accession>A0A1F6AGD3</accession>
<dbReference type="Proteomes" id="UP000178759">
    <property type="component" value="Unassembled WGS sequence"/>
</dbReference>
<dbReference type="AlphaFoldDB" id="A0A1F6AGD3"/>
<dbReference type="InterPro" id="IPR025683">
    <property type="entry name" value="Protein_beta"/>
</dbReference>
<protein>
    <recommendedName>
        <fullName evidence="3">T4 beta protein</fullName>
    </recommendedName>
</protein>
<dbReference type="STRING" id="1798392.A3A79_00820"/>
<evidence type="ECO:0008006" key="3">
    <source>
        <dbReference type="Google" id="ProtNLM"/>
    </source>
</evidence>
<evidence type="ECO:0000313" key="2">
    <source>
        <dbReference type="Proteomes" id="UP000178759"/>
    </source>
</evidence>
<dbReference type="Pfam" id="PF14350">
    <property type="entry name" value="Beta_protein"/>
    <property type="match status" value="1"/>
</dbReference>